<gene>
    <name evidence="9" type="ORF">H4W30_005875</name>
</gene>
<keyword evidence="5" id="KW-0694">RNA-binding</keyword>
<protein>
    <recommendedName>
        <fullName evidence="8">TROVE domain-containing protein</fullName>
    </recommendedName>
</protein>
<feature type="region of interest" description="Disordered" evidence="7">
    <location>
        <begin position="1"/>
        <end position="35"/>
    </location>
</feature>
<organism evidence="9 10">
    <name type="scientific">Amycolatopsis roodepoortensis</name>
    <dbReference type="NCBI Taxonomy" id="700274"/>
    <lineage>
        <taxon>Bacteria</taxon>
        <taxon>Bacillati</taxon>
        <taxon>Actinomycetota</taxon>
        <taxon>Actinomycetes</taxon>
        <taxon>Pseudonocardiales</taxon>
        <taxon>Pseudonocardiaceae</taxon>
        <taxon>Amycolatopsis</taxon>
    </lineage>
</organism>
<sequence length="539" mass="59144">MSKFNTAGTRPAASSPIAGERSPGGVTHEGGDGYRRDTKSELFLLAVTNMVGENTFYETGDERDTRYAALVRKAALADPEWTARFLRWLRTEANMRTAAIVGAAEYVRARLTADTDDRSYAATTANRAVVGSVLQRADEPGELLAYWTSLYGRKIPKPVKRGVADAAVRLFHETSFLKWDSDARAFRFADVLGLAHPDPKDAAQDALFKHIVDVRFNPGREIPAELPVLGARAELMAWDGEKRRDLFRGPELGTARSVLRQAGMTWESLAGWLQGPMDARAWEAVIPSMGYMALLRNLRNFDQAGVSDEVAERVAARLADPEQVAKSRQFPMRFLSAYRAAPSLRWSYALEKAISESLSNVPRLPGRTLILVDTSGSMNAGFSKDGTLMRWDAAAIFGIALGLRCETADVVSFSNGYYGGTGSKAFEVRGGESLLRALDRWKNGGYFIGAGTDTVGAVQRHLRPEHDRLVILTDEQHSAGNVDEAVPRGTALYTWNLAGYQHGHSTSGHGNRHTFGGLTDQAFRMIPLLEAGRSADWPF</sequence>
<keyword evidence="3" id="KW-0963">Cytoplasm</keyword>
<evidence type="ECO:0000256" key="3">
    <source>
        <dbReference type="ARBA" id="ARBA00022490"/>
    </source>
</evidence>
<evidence type="ECO:0000256" key="4">
    <source>
        <dbReference type="ARBA" id="ARBA00022723"/>
    </source>
</evidence>
<evidence type="ECO:0000256" key="2">
    <source>
        <dbReference type="ARBA" id="ARBA00007814"/>
    </source>
</evidence>
<dbReference type="SUPFAM" id="SSF140864">
    <property type="entry name" value="TROVE domain-like"/>
    <property type="match status" value="1"/>
</dbReference>
<dbReference type="PROSITE" id="PS50988">
    <property type="entry name" value="TROVE"/>
    <property type="match status" value="1"/>
</dbReference>
<dbReference type="InterPro" id="IPR037214">
    <property type="entry name" value="TROVE_dom_sf"/>
</dbReference>
<reference evidence="9 10" key="1">
    <citation type="submission" date="2020-10" db="EMBL/GenBank/DDBJ databases">
        <title>Sequencing the genomes of 1000 actinobacteria strains.</title>
        <authorList>
            <person name="Klenk H.-P."/>
        </authorList>
    </citation>
    <scope>NUCLEOTIDE SEQUENCE [LARGE SCALE GENOMIC DNA]</scope>
    <source>
        <strain evidence="9 10">DSM 46661</strain>
    </source>
</reference>
<proteinExistence type="inferred from homology"/>
<dbReference type="SUPFAM" id="SSF53300">
    <property type="entry name" value="vWA-like"/>
    <property type="match status" value="1"/>
</dbReference>
<dbReference type="Proteomes" id="UP000656548">
    <property type="component" value="Unassembled WGS sequence"/>
</dbReference>
<dbReference type="PANTHER" id="PTHR14202">
    <property type="entry name" value="60 KDA RIBONUCLEOPROTEIN SSA/RO"/>
    <property type="match status" value="1"/>
</dbReference>
<comment type="subcellular location">
    <subcellularLocation>
        <location evidence="1">Cytoplasm</location>
    </subcellularLocation>
</comment>
<accession>A0ABR9LEV5</accession>
<evidence type="ECO:0000256" key="5">
    <source>
        <dbReference type="ARBA" id="ARBA00022884"/>
    </source>
</evidence>
<dbReference type="Gene3D" id="3.40.50.410">
    <property type="entry name" value="von Willebrand factor, type A domain"/>
    <property type="match status" value="1"/>
</dbReference>
<evidence type="ECO:0000256" key="6">
    <source>
        <dbReference type="ARBA" id="ARBA00023274"/>
    </source>
</evidence>
<dbReference type="PANTHER" id="PTHR14202:SF0">
    <property type="entry name" value="RNA-BINDING PROTEIN RO60"/>
    <property type="match status" value="1"/>
</dbReference>
<keyword evidence="6" id="KW-0687">Ribonucleoprotein</keyword>
<dbReference type="InterPro" id="IPR036465">
    <property type="entry name" value="vWFA_dom_sf"/>
</dbReference>
<dbReference type="InterPro" id="IPR008858">
    <property type="entry name" value="TROVE_dom"/>
</dbReference>
<keyword evidence="4" id="KW-0479">Metal-binding</keyword>
<evidence type="ECO:0000313" key="9">
    <source>
        <dbReference type="EMBL" id="MBE1578815.1"/>
    </source>
</evidence>
<comment type="caution">
    <text evidence="9">The sequence shown here is derived from an EMBL/GenBank/DDBJ whole genome shotgun (WGS) entry which is preliminary data.</text>
</comment>
<feature type="domain" description="TROVE" evidence="8">
    <location>
        <begin position="25"/>
        <end position="366"/>
    </location>
</feature>
<dbReference type="InterPro" id="IPR040322">
    <property type="entry name" value="TROVE2"/>
</dbReference>
<evidence type="ECO:0000256" key="1">
    <source>
        <dbReference type="ARBA" id="ARBA00004496"/>
    </source>
</evidence>
<dbReference type="Pfam" id="PF05731">
    <property type="entry name" value="TROVE"/>
    <property type="match status" value="1"/>
</dbReference>
<evidence type="ECO:0000313" key="10">
    <source>
        <dbReference type="Proteomes" id="UP000656548"/>
    </source>
</evidence>
<keyword evidence="10" id="KW-1185">Reference proteome</keyword>
<evidence type="ECO:0000256" key="7">
    <source>
        <dbReference type="SAM" id="MobiDB-lite"/>
    </source>
</evidence>
<evidence type="ECO:0000259" key="8">
    <source>
        <dbReference type="PROSITE" id="PS50988"/>
    </source>
</evidence>
<comment type="similarity">
    <text evidence="2">Belongs to the Ro 60 kDa family.</text>
</comment>
<dbReference type="EMBL" id="JADBEJ010000005">
    <property type="protein sequence ID" value="MBE1578815.1"/>
    <property type="molecule type" value="Genomic_DNA"/>
</dbReference>
<name>A0ABR9LEV5_9PSEU</name>
<dbReference type="RefSeq" id="WP_192745696.1">
    <property type="nucleotide sequence ID" value="NZ_JADBEJ010000005.1"/>
</dbReference>